<accession>A0ACC2N7D2</accession>
<reference evidence="1" key="1">
    <citation type="submission" date="2023-04" db="EMBL/GenBank/DDBJ databases">
        <title>A chromosome-level genome assembly of the parasitoid wasp Eretmocerus hayati.</title>
        <authorList>
            <person name="Zhong Y."/>
            <person name="Liu S."/>
            <person name="Liu Y."/>
        </authorList>
    </citation>
    <scope>NUCLEOTIDE SEQUENCE</scope>
    <source>
        <strain evidence="1">ZJU_SS_LIU_2023</strain>
    </source>
</reference>
<sequence>MFTVALVIGYFVPNMLIPLKKPEDDTVQWTLIEFHGTLKSIPKVDQACNIGNIYFESNGMVLMNIGNHVLEGKVMKLEKPIALIKKNIQAPNNAARESEGREYILKTIIRTKLIFLSRAKPLALNAH</sequence>
<keyword evidence="2" id="KW-1185">Reference proteome</keyword>
<evidence type="ECO:0000313" key="2">
    <source>
        <dbReference type="Proteomes" id="UP001239111"/>
    </source>
</evidence>
<gene>
    <name evidence="1" type="ORF">QAD02_008643</name>
</gene>
<proteinExistence type="predicted"/>
<comment type="caution">
    <text evidence="1">The sequence shown here is derived from an EMBL/GenBank/DDBJ whole genome shotgun (WGS) entry which is preliminary data.</text>
</comment>
<organism evidence="1 2">
    <name type="scientific">Eretmocerus hayati</name>
    <dbReference type="NCBI Taxonomy" id="131215"/>
    <lineage>
        <taxon>Eukaryota</taxon>
        <taxon>Metazoa</taxon>
        <taxon>Ecdysozoa</taxon>
        <taxon>Arthropoda</taxon>
        <taxon>Hexapoda</taxon>
        <taxon>Insecta</taxon>
        <taxon>Pterygota</taxon>
        <taxon>Neoptera</taxon>
        <taxon>Endopterygota</taxon>
        <taxon>Hymenoptera</taxon>
        <taxon>Apocrita</taxon>
        <taxon>Proctotrupomorpha</taxon>
        <taxon>Chalcidoidea</taxon>
        <taxon>Aphelinidae</taxon>
        <taxon>Aphelininae</taxon>
        <taxon>Eretmocerus</taxon>
    </lineage>
</organism>
<dbReference type="EMBL" id="CM056744">
    <property type="protein sequence ID" value="KAJ8666981.1"/>
    <property type="molecule type" value="Genomic_DNA"/>
</dbReference>
<name>A0ACC2N7D2_9HYME</name>
<dbReference type="Proteomes" id="UP001239111">
    <property type="component" value="Chromosome 4"/>
</dbReference>
<evidence type="ECO:0000313" key="1">
    <source>
        <dbReference type="EMBL" id="KAJ8666981.1"/>
    </source>
</evidence>
<protein>
    <submittedName>
        <fullName evidence="1">Uncharacterized protein</fullName>
    </submittedName>
</protein>